<keyword evidence="2 6" id="KW-0812">Transmembrane</keyword>
<proteinExistence type="predicted"/>
<dbReference type="GO" id="GO:0008360">
    <property type="term" value="P:regulation of cell shape"/>
    <property type="evidence" value="ECO:0007669"/>
    <property type="project" value="UniProtKB-KW"/>
</dbReference>
<evidence type="ECO:0000256" key="6">
    <source>
        <dbReference type="SAM" id="Phobius"/>
    </source>
</evidence>
<keyword evidence="3" id="KW-0133">Cell shape</keyword>
<organism evidence="7 8">
    <name type="scientific">Lysinibacillus odysseyi 34hs-1 = NBRC 100172</name>
    <dbReference type="NCBI Taxonomy" id="1220589"/>
    <lineage>
        <taxon>Bacteria</taxon>
        <taxon>Bacillati</taxon>
        <taxon>Bacillota</taxon>
        <taxon>Bacilli</taxon>
        <taxon>Bacillales</taxon>
        <taxon>Bacillaceae</taxon>
        <taxon>Lysinibacillus</taxon>
    </lineage>
</organism>
<evidence type="ECO:0000313" key="8">
    <source>
        <dbReference type="Proteomes" id="UP000030437"/>
    </source>
</evidence>
<dbReference type="PANTHER" id="PTHR30474">
    <property type="entry name" value="CELL CYCLE PROTEIN"/>
    <property type="match status" value="1"/>
</dbReference>
<name>A0A0A3IHX9_9BACI</name>
<dbReference type="Proteomes" id="UP000030437">
    <property type="component" value="Unassembled WGS sequence"/>
</dbReference>
<keyword evidence="8" id="KW-1185">Reference proteome</keyword>
<dbReference type="AlphaFoldDB" id="A0A0A3IHX9"/>
<keyword evidence="7" id="KW-0132">Cell division</keyword>
<feature type="transmembrane region" description="Helical" evidence="6">
    <location>
        <begin position="353"/>
        <end position="373"/>
    </location>
</feature>
<dbReference type="InterPro" id="IPR001182">
    <property type="entry name" value="FtsW/RodA"/>
</dbReference>
<gene>
    <name evidence="7" type="ORF">CD32_12310</name>
</gene>
<feature type="transmembrane region" description="Helical" evidence="6">
    <location>
        <begin position="38"/>
        <end position="57"/>
    </location>
</feature>
<comment type="subcellular location">
    <subcellularLocation>
        <location evidence="1">Membrane</location>
        <topology evidence="1">Multi-pass membrane protein</topology>
    </subcellularLocation>
</comment>
<protein>
    <submittedName>
        <fullName evidence="7">Cell division protein FtsW</fullName>
    </submittedName>
</protein>
<feature type="transmembrane region" description="Helical" evidence="6">
    <location>
        <begin position="9"/>
        <end position="26"/>
    </location>
</feature>
<dbReference type="Pfam" id="PF01098">
    <property type="entry name" value="FTSW_RODA_SPOVE"/>
    <property type="match status" value="1"/>
</dbReference>
<reference evidence="7 8" key="1">
    <citation type="submission" date="2014-02" db="EMBL/GenBank/DDBJ databases">
        <title>Draft genome sequence of Lysinibacillus odysseyi NBRC 100172.</title>
        <authorList>
            <person name="Zhang F."/>
            <person name="Wang G."/>
            <person name="Zhang L."/>
        </authorList>
    </citation>
    <scope>NUCLEOTIDE SEQUENCE [LARGE SCALE GENOMIC DNA]</scope>
    <source>
        <strain evidence="7 8">NBRC 100172</strain>
    </source>
</reference>
<comment type="caution">
    <text evidence="7">The sequence shown here is derived from an EMBL/GenBank/DDBJ whole genome shotgun (WGS) entry which is preliminary data.</text>
</comment>
<dbReference type="PANTHER" id="PTHR30474:SF1">
    <property type="entry name" value="PEPTIDOGLYCAN GLYCOSYLTRANSFERASE MRDB"/>
    <property type="match status" value="1"/>
</dbReference>
<keyword evidence="7" id="KW-0131">Cell cycle</keyword>
<evidence type="ECO:0000313" key="7">
    <source>
        <dbReference type="EMBL" id="KGR84371.1"/>
    </source>
</evidence>
<dbReference type="eggNOG" id="COG0772">
    <property type="taxonomic scope" value="Bacteria"/>
</dbReference>
<feature type="transmembrane region" description="Helical" evidence="6">
    <location>
        <begin position="69"/>
        <end position="86"/>
    </location>
</feature>
<feature type="transmembrane region" description="Helical" evidence="6">
    <location>
        <begin position="288"/>
        <end position="309"/>
    </location>
</feature>
<evidence type="ECO:0000256" key="5">
    <source>
        <dbReference type="ARBA" id="ARBA00023136"/>
    </source>
</evidence>
<keyword evidence="5 6" id="KW-0472">Membrane</keyword>
<sequence length="390" mass="44216">MEKYIDKQVALYIALLAFISCLFIHSTTEAFPQYGQTFVIKQIIFYILGFSLMVGVAMLDVEQLKQISWFVYAGVVLLLIGLIFAPESIARPINEAKAWYQIKFLGSLQPSEFLKFAFVLVVTRVMEKHYTLTEEPSFMSDCRLLCKVAIITMPPMLLVYQQPDTGMILLYLALLAPMIFFSSINKKLLITVAAIPVTLVIGILIIYFQFHHIYQEELLGRLSPHQVSRINGWLQPFEYEASSYQTRQGILAIGTGEIIGKGYRGNDVYIPEKHTDFIFSTIAEETGFIGGSIVILLYFLLLYRLVVIVIKARTRFAYITGAGIISLLTFQIFQNIGMTMGLLPVTGVTLPFLSYGGSSLLSNFLLLGVILSFRKTYENYFFLSRDENYE</sequence>
<feature type="transmembrane region" description="Helical" evidence="6">
    <location>
        <begin position="316"/>
        <end position="333"/>
    </location>
</feature>
<evidence type="ECO:0000256" key="1">
    <source>
        <dbReference type="ARBA" id="ARBA00004141"/>
    </source>
</evidence>
<evidence type="ECO:0000256" key="4">
    <source>
        <dbReference type="ARBA" id="ARBA00022989"/>
    </source>
</evidence>
<dbReference type="PROSITE" id="PS00428">
    <property type="entry name" value="FTSW_RODA_SPOVE"/>
    <property type="match status" value="1"/>
</dbReference>
<dbReference type="GO" id="GO:0051301">
    <property type="term" value="P:cell division"/>
    <property type="evidence" value="ECO:0007669"/>
    <property type="project" value="UniProtKB-KW"/>
</dbReference>
<dbReference type="GO" id="GO:0015648">
    <property type="term" value="F:lipid-linked peptidoglycan transporter activity"/>
    <property type="evidence" value="ECO:0007669"/>
    <property type="project" value="TreeGrafter"/>
</dbReference>
<feature type="transmembrane region" description="Helical" evidence="6">
    <location>
        <begin position="166"/>
        <end position="181"/>
    </location>
</feature>
<accession>A0A0A3IHX9</accession>
<dbReference type="GO" id="GO:0005886">
    <property type="term" value="C:plasma membrane"/>
    <property type="evidence" value="ECO:0007669"/>
    <property type="project" value="TreeGrafter"/>
</dbReference>
<feature type="transmembrane region" description="Helical" evidence="6">
    <location>
        <begin position="188"/>
        <end position="210"/>
    </location>
</feature>
<evidence type="ECO:0000256" key="2">
    <source>
        <dbReference type="ARBA" id="ARBA00022692"/>
    </source>
</evidence>
<dbReference type="EMBL" id="JPVP01000056">
    <property type="protein sequence ID" value="KGR84371.1"/>
    <property type="molecule type" value="Genomic_DNA"/>
</dbReference>
<dbReference type="STRING" id="1220589.CD32_12310"/>
<dbReference type="PROSITE" id="PS51257">
    <property type="entry name" value="PROKAR_LIPOPROTEIN"/>
    <property type="match status" value="1"/>
</dbReference>
<dbReference type="GO" id="GO:0032153">
    <property type="term" value="C:cell division site"/>
    <property type="evidence" value="ECO:0007669"/>
    <property type="project" value="TreeGrafter"/>
</dbReference>
<dbReference type="InterPro" id="IPR018365">
    <property type="entry name" value="Cell_cycle_FtsW-rel_CS"/>
</dbReference>
<keyword evidence="4 6" id="KW-1133">Transmembrane helix</keyword>
<evidence type="ECO:0000256" key="3">
    <source>
        <dbReference type="ARBA" id="ARBA00022960"/>
    </source>
</evidence>